<dbReference type="Gene3D" id="3.40.50.1820">
    <property type="entry name" value="alpha/beta hydrolase"/>
    <property type="match status" value="1"/>
</dbReference>
<dbReference type="SUPFAM" id="SSF53474">
    <property type="entry name" value="alpha/beta-Hydrolases"/>
    <property type="match status" value="1"/>
</dbReference>
<dbReference type="InParanoid" id="A0A1Q3BIF8"/>
<dbReference type="Proteomes" id="UP000187406">
    <property type="component" value="Unassembled WGS sequence"/>
</dbReference>
<dbReference type="GO" id="GO:0006508">
    <property type="term" value="P:proteolysis"/>
    <property type="evidence" value="ECO:0007669"/>
    <property type="project" value="InterPro"/>
</dbReference>
<sequence length="127" mass="14667">MVGNALPDDYHNHLGVFQFMRSGGLISDHTYRKLNLLCDFQSFVHPSSSCDEIADIAYQELRGIDPYSIYTIICPANVNQSNWLQKRMHMIGQIGEQYDPCTEEHSVVYFRGIFQYGWSMEPKPTQL</sequence>
<dbReference type="OrthoDB" id="443318at2759"/>
<organism evidence="2 3">
    <name type="scientific">Cephalotus follicularis</name>
    <name type="common">Albany pitcher plant</name>
    <dbReference type="NCBI Taxonomy" id="3775"/>
    <lineage>
        <taxon>Eukaryota</taxon>
        <taxon>Viridiplantae</taxon>
        <taxon>Streptophyta</taxon>
        <taxon>Embryophyta</taxon>
        <taxon>Tracheophyta</taxon>
        <taxon>Spermatophyta</taxon>
        <taxon>Magnoliopsida</taxon>
        <taxon>eudicotyledons</taxon>
        <taxon>Gunneridae</taxon>
        <taxon>Pentapetalae</taxon>
        <taxon>rosids</taxon>
        <taxon>fabids</taxon>
        <taxon>Oxalidales</taxon>
        <taxon>Cephalotaceae</taxon>
        <taxon>Cephalotus</taxon>
    </lineage>
</organism>
<dbReference type="AlphaFoldDB" id="A0A1Q3BIF8"/>
<dbReference type="Pfam" id="PF00450">
    <property type="entry name" value="Peptidase_S10"/>
    <property type="match status" value="1"/>
</dbReference>
<dbReference type="GO" id="GO:0004185">
    <property type="term" value="F:serine-type carboxypeptidase activity"/>
    <property type="evidence" value="ECO:0007669"/>
    <property type="project" value="InterPro"/>
</dbReference>
<evidence type="ECO:0000313" key="2">
    <source>
        <dbReference type="EMBL" id="GAV67553.1"/>
    </source>
</evidence>
<gene>
    <name evidence="2" type="ORF">CFOL_v3_11058</name>
</gene>
<keyword evidence="3" id="KW-1185">Reference proteome</keyword>
<name>A0A1Q3BIF8_CEPFO</name>
<comment type="caution">
    <text evidence="2">The sequence shown here is derived from an EMBL/GenBank/DDBJ whole genome shotgun (WGS) entry which is preliminary data.</text>
</comment>
<protein>
    <submittedName>
        <fullName evidence="2">Peptidase_S10 domain-containing protein</fullName>
    </submittedName>
</protein>
<accession>A0A1Q3BIF8</accession>
<evidence type="ECO:0000313" key="3">
    <source>
        <dbReference type="Proteomes" id="UP000187406"/>
    </source>
</evidence>
<dbReference type="InterPro" id="IPR001563">
    <property type="entry name" value="Peptidase_S10"/>
</dbReference>
<reference evidence="3" key="1">
    <citation type="submission" date="2016-04" db="EMBL/GenBank/DDBJ databases">
        <title>Cephalotus genome sequencing.</title>
        <authorList>
            <person name="Fukushima K."/>
            <person name="Hasebe M."/>
            <person name="Fang X."/>
        </authorList>
    </citation>
    <scope>NUCLEOTIDE SEQUENCE [LARGE SCALE GENOMIC DNA]</scope>
    <source>
        <strain evidence="3">cv. St1</strain>
    </source>
</reference>
<dbReference type="InterPro" id="IPR029058">
    <property type="entry name" value="AB_hydrolase_fold"/>
</dbReference>
<proteinExistence type="inferred from homology"/>
<dbReference type="STRING" id="3775.A0A1Q3BIF8"/>
<evidence type="ECO:0000256" key="1">
    <source>
        <dbReference type="ARBA" id="ARBA00009431"/>
    </source>
</evidence>
<dbReference type="EMBL" id="BDDD01000564">
    <property type="protein sequence ID" value="GAV67553.1"/>
    <property type="molecule type" value="Genomic_DNA"/>
</dbReference>
<comment type="similarity">
    <text evidence="1">Belongs to the peptidase S10 family.</text>
</comment>